<comment type="caution">
    <text evidence="1">The sequence shown here is derived from an EMBL/GenBank/DDBJ whole genome shotgun (WGS) entry which is preliminary data.</text>
</comment>
<organism evidence="1 2">
    <name type="scientific">Clostridium perfringens</name>
    <dbReference type="NCBI Taxonomy" id="1502"/>
    <lineage>
        <taxon>Bacteria</taxon>
        <taxon>Bacillati</taxon>
        <taxon>Bacillota</taxon>
        <taxon>Clostridia</taxon>
        <taxon>Eubacteriales</taxon>
        <taxon>Clostridiaceae</taxon>
        <taxon>Clostridium</taxon>
    </lineage>
</organism>
<proteinExistence type="predicted"/>
<accession>A0AAW9KFA5</accession>
<gene>
    <name evidence="1" type="ORF">GNF83_08960</name>
</gene>
<sequence>MDNHIMIDTDILKNEQIDNNTLALYIRLVNLVDKQGVVVLSGEELMEVGKSKNLKSLLDRVDILESNKLLERSGTIDRKRAYKLNKEFYYKG</sequence>
<protein>
    <recommendedName>
        <fullName evidence="3">Phage protein</fullName>
    </recommendedName>
</protein>
<dbReference type="EMBL" id="WNUR01000018">
    <property type="protein sequence ID" value="MDZ7541384.1"/>
    <property type="molecule type" value="Genomic_DNA"/>
</dbReference>
<evidence type="ECO:0000313" key="1">
    <source>
        <dbReference type="EMBL" id="MDZ7541384.1"/>
    </source>
</evidence>
<name>A0AAW9KFA5_CLOPF</name>
<dbReference type="Proteomes" id="UP001288944">
    <property type="component" value="Unassembled WGS sequence"/>
</dbReference>
<dbReference type="AlphaFoldDB" id="A0AAW9KFA5"/>
<evidence type="ECO:0008006" key="3">
    <source>
        <dbReference type="Google" id="ProtNLM"/>
    </source>
</evidence>
<evidence type="ECO:0000313" key="2">
    <source>
        <dbReference type="Proteomes" id="UP001288944"/>
    </source>
</evidence>
<dbReference type="RefSeq" id="WP_289128189.1">
    <property type="nucleotide sequence ID" value="NZ_WNUN01000012.1"/>
</dbReference>
<reference evidence="1" key="1">
    <citation type="submission" date="2019-11" db="EMBL/GenBank/DDBJ databases">
        <title>Characterization of Clostridium perfringens isolates from swine manure treated agricultural soils.</title>
        <authorList>
            <person name="Wushke S.T."/>
        </authorList>
    </citation>
    <scope>NUCLEOTIDE SEQUENCE</scope>
    <source>
        <strain evidence="1">X62</strain>
    </source>
</reference>